<organism evidence="2 3">
    <name type="scientific">Cryobacterium fucosi</name>
    <dbReference type="NCBI Taxonomy" id="1259157"/>
    <lineage>
        <taxon>Bacteria</taxon>
        <taxon>Bacillati</taxon>
        <taxon>Actinomycetota</taxon>
        <taxon>Actinomycetes</taxon>
        <taxon>Micrococcales</taxon>
        <taxon>Microbacteriaceae</taxon>
        <taxon>Cryobacterium</taxon>
    </lineage>
</organism>
<dbReference type="AlphaFoldDB" id="A0A4R9AXL2"/>
<dbReference type="EMBL" id="SOHH01000115">
    <property type="protein sequence ID" value="TFD71582.1"/>
    <property type="molecule type" value="Genomic_DNA"/>
</dbReference>
<feature type="compositionally biased region" description="Low complexity" evidence="1">
    <location>
        <begin position="172"/>
        <end position="186"/>
    </location>
</feature>
<accession>A0A4R9AXL2</accession>
<evidence type="ECO:0000313" key="2">
    <source>
        <dbReference type="EMBL" id="TFD71582.1"/>
    </source>
</evidence>
<dbReference type="GO" id="GO:0000287">
    <property type="term" value="F:magnesium ion binding"/>
    <property type="evidence" value="ECO:0007669"/>
    <property type="project" value="InterPro"/>
</dbReference>
<comment type="caution">
    <text evidence="2">The sequence shown here is derived from an EMBL/GenBank/DDBJ whole genome shotgun (WGS) entry which is preliminary data.</text>
</comment>
<proteinExistence type="predicted"/>
<dbReference type="Gene3D" id="3.90.1560.10">
    <property type="entry name" value="ComB-like"/>
    <property type="match status" value="1"/>
</dbReference>
<reference evidence="2 3" key="1">
    <citation type="submission" date="2019-03" db="EMBL/GenBank/DDBJ databases">
        <title>Genomics of glacier-inhabiting Cryobacterium strains.</title>
        <authorList>
            <person name="Liu Q."/>
            <person name="Xin Y.-H."/>
        </authorList>
    </citation>
    <scope>NUCLEOTIDE SEQUENCE [LARGE SCALE GENOMIC DNA]</scope>
    <source>
        <strain evidence="2 3">Hh4</strain>
    </source>
</reference>
<name>A0A4R9AXL2_9MICO</name>
<dbReference type="Proteomes" id="UP000298313">
    <property type="component" value="Unassembled WGS sequence"/>
</dbReference>
<dbReference type="OrthoDB" id="8588453at2"/>
<evidence type="ECO:0000256" key="1">
    <source>
        <dbReference type="SAM" id="MobiDB-lite"/>
    </source>
</evidence>
<protein>
    <recommendedName>
        <fullName evidence="4">2-phosphosulfolactate phosphatase</fullName>
    </recommendedName>
</protein>
<evidence type="ECO:0000313" key="3">
    <source>
        <dbReference type="Proteomes" id="UP000298313"/>
    </source>
</evidence>
<gene>
    <name evidence="2" type="ORF">E3T48_15705</name>
</gene>
<dbReference type="GO" id="GO:0050532">
    <property type="term" value="F:2-phosphosulfolactate phosphatase activity"/>
    <property type="evidence" value="ECO:0007669"/>
    <property type="project" value="InterPro"/>
</dbReference>
<sequence length="212" mass="21704">MIAAEPQQKYQVRFDVGLVGFQALAAQADVVILADALPPTGYAPGIPTPLAAHRVIPADLGTADRVAEWVLARQAEKGDRFVVAVIAVGERRNDGTARFAVEDFLVAGAVIDALSSRGIDHVSPEAAAAAASFTGLRQALRHLVSASETALALVADGRQAEVTAAVRPQARSTAEPGAEAGSEAGSETGGGRAAAGRESAGIALLREFTFPA</sequence>
<dbReference type="RefSeq" id="WP_134524961.1">
    <property type="nucleotide sequence ID" value="NZ_SOHH01000115.1"/>
</dbReference>
<keyword evidence="3" id="KW-1185">Reference proteome</keyword>
<feature type="region of interest" description="Disordered" evidence="1">
    <location>
        <begin position="166"/>
        <end position="196"/>
    </location>
</feature>
<evidence type="ECO:0008006" key="4">
    <source>
        <dbReference type="Google" id="ProtNLM"/>
    </source>
</evidence>
<dbReference type="SUPFAM" id="SSF142823">
    <property type="entry name" value="ComB-like"/>
    <property type="match status" value="1"/>
</dbReference>
<dbReference type="InterPro" id="IPR036702">
    <property type="entry name" value="ComB-like_sf"/>
</dbReference>